<proteinExistence type="predicted"/>
<gene>
    <name evidence="2" type="ORF">EDD52_104147</name>
</gene>
<dbReference type="Proteomes" id="UP000295696">
    <property type="component" value="Unassembled WGS sequence"/>
</dbReference>
<accession>A0A4V2UPB8</accession>
<dbReference type="InterPro" id="IPR027417">
    <property type="entry name" value="P-loop_NTPase"/>
</dbReference>
<dbReference type="InterPro" id="IPR011990">
    <property type="entry name" value="TPR-like_helical_dom_sf"/>
</dbReference>
<dbReference type="SUPFAM" id="SSF52540">
    <property type="entry name" value="P-loop containing nucleoside triphosphate hydrolases"/>
    <property type="match status" value="1"/>
</dbReference>
<comment type="caution">
    <text evidence="2">The sequence shown here is derived from an EMBL/GenBank/DDBJ whole genome shotgun (WGS) entry which is preliminary data.</text>
</comment>
<keyword evidence="1" id="KW-0808">Transferase</keyword>
<dbReference type="PANTHER" id="PTHR12788:SF10">
    <property type="entry name" value="PROTEIN-TYROSINE SULFOTRANSFERASE"/>
    <property type="match status" value="1"/>
</dbReference>
<dbReference type="SUPFAM" id="SSF48452">
    <property type="entry name" value="TPR-like"/>
    <property type="match status" value="1"/>
</dbReference>
<dbReference type="EMBL" id="SLZU01000004">
    <property type="protein sequence ID" value="TCS65361.1"/>
    <property type="molecule type" value="Genomic_DNA"/>
</dbReference>
<dbReference type="InterPro" id="IPR019734">
    <property type="entry name" value="TPR_rpt"/>
</dbReference>
<dbReference type="Pfam" id="PF13469">
    <property type="entry name" value="Sulfotransfer_3"/>
    <property type="match status" value="1"/>
</dbReference>
<sequence length="486" mass="53806">MFPITRAQIPEHYKRAKGLHAAGRLDEAAALYTSLKAVAPGMAELPFQLARIAEAQGERSKAVRLYAEADKIKPGEPIILRALVQAAQAQGDEDSAIAALDRLIALDPKAIKPQADKAHYLQQLGRFTAAEKIYRRLLKAHPRNGELYRVFTGTQNLARGDKLLREMKNAWKDPGQDDDSRMHLGFALAKTMADIGETTQVFGFLNEANALQRRYFPYDPNDYAADVEALLSAQDGADLLPPSDGAGLKPIFVIGMPRSGTTLVEQIIASHSEVSAGGELTVLPGLAYRQFGGPRGMAHLRDVPADALAGFAQNYAKAVQRATGVASGPVTDKSIQPFLVLGLLRRAIPGARFIIVHRDPRDVALSIYRNYFENGVHRYSNALPDIAHYVKTFQRVIAFWRERMPDGFHEVHYEDLVTDPEPQSRAIVRAAGLDWQDSCLEFYKHAGNVRTLSLQQVRQPIYRSSTAAWKKYEADLAPFIDAMKEP</sequence>
<dbReference type="Gene3D" id="3.40.50.300">
    <property type="entry name" value="P-loop containing nucleotide triphosphate hydrolases"/>
    <property type="match status" value="1"/>
</dbReference>
<keyword evidence="3" id="KW-1185">Reference proteome</keyword>
<evidence type="ECO:0000313" key="3">
    <source>
        <dbReference type="Proteomes" id="UP000295696"/>
    </source>
</evidence>
<dbReference type="PANTHER" id="PTHR12788">
    <property type="entry name" value="PROTEIN-TYROSINE SULFOTRANSFERASE 2"/>
    <property type="match status" value="1"/>
</dbReference>
<dbReference type="Gene3D" id="1.25.40.10">
    <property type="entry name" value="Tetratricopeptide repeat domain"/>
    <property type="match status" value="1"/>
</dbReference>
<dbReference type="InterPro" id="IPR026634">
    <property type="entry name" value="TPST-like"/>
</dbReference>
<evidence type="ECO:0000256" key="1">
    <source>
        <dbReference type="ARBA" id="ARBA00022679"/>
    </source>
</evidence>
<dbReference type="OrthoDB" id="9800698at2"/>
<name>A0A4V2UPB8_9RHOB</name>
<organism evidence="2 3">
    <name type="scientific">Primorskyibacter sedentarius</name>
    <dbReference type="NCBI Taxonomy" id="745311"/>
    <lineage>
        <taxon>Bacteria</taxon>
        <taxon>Pseudomonadati</taxon>
        <taxon>Pseudomonadota</taxon>
        <taxon>Alphaproteobacteria</taxon>
        <taxon>Rhodobacterales</taxon>
        <taxon>Roseobacteraceae</taxon>
        <taxon>Primorskyibacter</taxon>
    </lineage>
</organism>
<protein>
    <submittedName>
        <fullName evidence="2">Tetratricopeptide repeat protein</fullName>
    </submittedName>
</protein>
<dbReference type="RefSeq" id="WP_132243998.1">
    <property type="nucleotide sequence ID" value="NZ_SLZU01000004.1"/>
</dbReference>
<evidence type="ECO:0000313" key="2">
    <source>
        <dbReference type="EMBL" id="TCS65361.1"/>
    </source>
</evidence>
<dbReference type="Pfam" id="PF14559">
    <property type="entry name" value="TPR_19"/>
    <property type="match status" value="2"/>
</dbReference>
<dbReference type="GO" id="GO:0008476">
    <property type="term" value="F:protein-tyrosine sulfotransferase activity"/>
    <property type="evidence" value="ECO:0007669"/>
    <property type="project" value="InterPro"/>
</dbReference>
<dbReference type="SMART" id="SM00028">
    <property type="entry name" value="TPR"/>
    <property type="match status" value="4"/>
</dbReference>
<reference evidence="2 3" key="1">
    <citation type="submission" date="2019-03" db="EMBL/GenBank/DDBJ databases">
        <title>Genomic Encyclopedia of Type Strains, Phase IV (KMG-IV): sequencing the most valuable type-strain genomes for metagenomic binning, comparative biology and taxonomic classification.</title>
        <authorList>
            <person name="Goeker M."/>
        </authorList>
    </citation>
    <scope>NUCLEOTIDE SEQUENCE [LARGE SCALE GENOMIC DNA]</scope>
    <source>
        <strain evidence="2 3">DSM 104836</strain>
    </source>
</reference>
<dbReference type="AlphaFoldDB" id="A0A4V2UPB8"/>